<dbReference type="EnsemblPlants" id="EMT07094">
    <property type="protein sequence ID" value="EMT07094"/>
    <property type="gene ID" value="F775_02681"/>
</dbReference>
<reference evidence="1" key="1">
    <citation type="submission" date="2015-06" db="UniProtKB">
        <authorList>
            <consortium name="EnsemblPlants"/>
        </authorList>
    </citation>
    <scope>IDENTIFICATION</scope>
</reference>
<organism evidence="1">
    <name type="scientific">Aegilops tauschii</name>
    <name type="common">Tausch's goatgrass</name>
    <name type="synonym">Aegilops squarrosa</name>
    <dbReference type="NCBI Taxonomy" id="37682"/>
    <lineage>
        <taxon>Eukaryota</taxon>
        <taxon>Viridiplantae</taxon>
        <taxon>Streptophyta</taxon>
        <taxon>Embryophyta</taxon>
        <taxon>Tracheophyta</taxon>
        <taxon>Spermatophyta</taxon>
        <taxon>Magnoliopsida</taxon>
        <taxon>Liliopsida</taxon>
        <taxon>Poales</taxon>
        <taxon>Poaceae</taxon>
        <taxon>BOP clade</taxon>
        <taxon>Pooideae</taxon>
        <taxon>Triticodae</taxon>
        <taxon>Triticeae</taxon>
        <taxon>Triticinae</taxon>
        <taxon>Aegilops</taxon>
    </lineage>
</organism>
<accession>M8BJY7</accession>
<evidence type="ECO:0000313" key="1">
    <source>
        <dbReference type="EnsemblPlants" id="EMT07094"/>
    </source>
</evidence>
<protein>
    <submittedName>
        <fullName evidence="1">Uncharacterized protein</fullName>
    </submittedName>
</protein>
<proteinExistence type="predicted"/>
<sequence length="103" mass="11327">MRLMQPRKRRADILNEGSNPDYVAADARPPVVNKEMSSTTLFGANNLKEGSNPDYVGPGWQASRTKRASEERCQGTALSRPEVFRQVGQLGSHQGKQALTAKN</sequence>
<dbReference type="AlphaFoldDB" id="M8BJY7"/>
<name>M8BJY7_AEGTA</name>